<dbReference type="Pfam" id="PF13848">
    <property type="entry name" value="Thioredoxin_6"/>
    <property type="match status" value="1"/>
</dbReference>
<comment type="similarity">
    <text evidence="3 11">Belongs to the protein disulfide isomerase family.</text>
</comment>
<evidence type="ECO:0000256" key="8">
    <source>
        <dbReference type="ARBA" id="ARBA00023157"/>
    </source>
</evidence>
<dbReference type="GeneID" id="106470326"/>
<dbReference type="CDD" id="cd02995">
    <property type="entry name" value="PDI_a_PDI_a'_C"/>
    <property type="match status" value="1"/>
</dbReference>
<dbReference type="NCBIfam" id="TIGR01126">
    <property type="entry name" value="pdi_dom"/>
    <property type="match status" value="2"/>
</dbReference>
<feature type="domain" description="Thioredoxin" evidence="13">
    <location>
        <begin position="32"/>
        <end position="164"/>
    </location>
</feature>
<dbReference type="PROSITE" id="PS51352">
    <property type="entry name" value="THIOREDOXIN_2"/>
    <property type="match status" value="3"/>
</dbReference>
<keyword evidence="10" id="KW-0676">Redox-active center</keyword>
<comment type="catalytic activity">
    <reaction evidence="1 12">
        <text>Catalyzes the rearrangement of -S-S- bonds in proteins.</text>
        <dbReference type="EC" id="5.3.4.1"/>
    </reaction>
</comment>
<dbReference type="InterPro" id="IPR005788">
    <property type="entry name" value="PDI_thioredoxin-like_dom"/>
</dbReference>
<dbReference type="InterPro" id="IPR036249">
    <property type="entry name" value="Thioredoxin-like_sf"/>
</dbReference>
<evidence type="ECO:0000256" key="11">
    <source>
        <dbReference type="RuleBase" id="RU004208"/>
    </source>
</evidence>
<dbReference type="InterPro" id="IPR013766">
    <property type="entry name" value="Thioredoxin_domain"/>
</dbReference>
<keyword evidence="6" id="KW-0677">Repeat</keyword>
<dbReference type="Pfam" id="PF00085">
    <property type="entry name" value="Thioredoxin"/>
    <property type="match status" value="3"/>
</dbReference>
<keyword evidence="14" id="KW-1185">Reference proteome</keyword>
<reference evidence="15" key="1">
    <citation type="submission" date="2025-08" db="UniProtKB">
        <authorList>
            <consortium name="RefSeq"/>
        </authorList>
    </citation>
    <scope>IDENTIFICATION</scope>
    <source>
        <tissue evidence="15">Muscle</tissue>
    </source>
</reference>
<sequence>MYSRILKHVILFAFLLSLLYQTCLLEDVVVNEQPLENEDDIPVIEGFGGNVKITEEDDVLILNNDNFDLIVNPKDIILVEFYAPWCGHCKSLAPEYAKAAKKLKEEVPTVPLAKVDATTETDLASRFEITGYPTLLIFRKGKESKYEGPRSAMGIVEYMKEQADPNWKPPPEAVVTLTSENFTSVVNKADLILVEFYAPWCGHCKKLAPEYERAAQVLKENVPPIILAKIDGTSEKELSDVYKVSGYPTLLLFRRGRKFPYEGPREETGIIDYMKEQARSPSIEVTTVKALEKSKSKTDINVVGFFRNEEDWLYDEYLAAANEKRKQINFLHTFNQDVAAHYKASVPSLVLFQPEIFQSKYEKTKFTFKKEEGKSADIEKFISKHAVPLVGQRTHQNLWLYEDKYPLVVVYYGVDFGFEYRVQTQLVRDEVLKVAKDYKGQITFVVCNEEDFAEELKDLGLDDSGEDVNVGFFKTPKQRYPMEPVEEFNTEELGEFVDSVQSDKISPYIKSQPVPKSNKGPVFTVVGSTFDELVTKNSKDVILEIYAPWCPHCQNLEPIYKKLAKKFEEHENLIFAKFDGTSNDFPEQYILQGYPTIYYIPANNKDKPVKHSGGKELKDLVKFVKSNAGIVDSKDEL</sequence>
<feature type="domain" description="Thioredoxin" evidence="13">
    <location>
        <begin position="500"/>
        <end position="629"/>
    </location>
</feature>
<evidence type="ECO:0000313" key="14">
    <source>
        <dbReference type="Proteomes" id="UP000694941"/>
    </source>
</evidence>
<evidence type="ECO:0000313" key="15">
    <source>
        <dbReference type="RefSeq" id="XP_013786331.1"/>
    </source>
</evidence>
<evidence type="ECO:0000256" key="4">
    <source>
        <dbReference type="ARBA" id="ARBA00012723"/>
    </source>
</evidence>
<accession>A0ABM1BPT8</accession>
<evidence type="ECO:0000256" key="5">
    <source>
        <dbReference type="ARBA" id="ARBA00022729"/>
    </source>
</evidence>
<keyword evidence="5 12" id="KW-0732">Signal</keyword>
<dbReference type="PANTHER" id="PTHR18929">
    <property type="entry name" value="PROTEIN DISULFIDE ISOMERASE"/>
    <property type="match status" value="1"/>
</dbReference>
<keyword evidence="7" id="KW-0256">Endoplasmic reticulum</keyword>
<organism evidence="14 15">
    <name type="scientific">Limulus polyphemus</name>
    <name type="common">Atlantic horseshoe crab</name>
    <dbReference type="NCBI Taxonomy" id="6850"/>
    <lineage>
        <taxon>Eukaryota</taxon>
        <taxon>Metazoa</taxon>
        <taxon>Ecdysozoa</taxon>
        <taxon>Arthropoda</taxon>
        <taxon>Chelicerata</taxon>
        <taxon>Merostomata</taxon>
        <taxon>Xiphosura</taxon>
        <taxon>Limulidae</taxon>
        <taxon>Limulus</taxon>
    </lineage>
</organism>
<proteinExistence type="inferred from homology"/>
<evidence type="ECO:0000256" key="9">
    <source>
        <dbReference type="ARBA" id="ARBA00023235"/>
    </source>
</evidence>
<dbReference type="EC" id="5.3.4.1" evidence="4 12"/>
<dbReference type="PROSITE" id="PS00194">
    <property type="entry name" value="THIOREDOXIN_1"/>
    <property type="match status" value="3"/>
</dbReference>
<dbReference type="PRINTS" id="PR00421">
    <property type="entry name" value="THIOREDOXIN"/>
</dbReference>
<dbReference type="NCBIfam" id="TIGR01130">
    <property type="entry name" value="ER_PDI_fam"/>
    <property type="match status" value="1"/>
</dbReference>
<feature type="signal peptide" evidence="12">
    <location>
        <begin position="1"/>
        <end position="25"/>
    </location>
</feature>
<comment type="subcellular location">
    <subcellularLocation>
        <location evidence="2">Endoplasmic reticulum lumen</location>
    </subcellularLocation>
</comment>
<protein>
    <recommendedName>
        <fullName evidence="4 12">Protein disulfide-isomerase</fullName>
        <ecNumber evidence="4 12">5.3.4.1</ecNumber>
    </recommendedName>
</protein>
<dbReference type="CDD" id="cd02961">
    <property type="entry name" value="PDI_a_family"/>
    <property type="match status" value="2"/>
</dbReference>
<dbReference type="Gene3D" id="3.40.30.10">
    <property type="entry name" value="Glutaredoxin"/>
    <property type="match status" value="5"/>
</dbReference>
<feature type="domain" description="Thioredoxin" evidence="13">
    <location>
        <begin position="166"/>
        <end position="279"/>
    </location>
</feature>
<evidence type="ECO:0000256" key="3">
    <source>
        <dbReference type="ARBA" id="ARBA00006347"/>
    </source>
</evidence>
<evidence type="ECO:0000259" key="13">
    <source>
        <dbReference type="PROSITE" id="PS51352"/>
    </source>
</evidence>
<keyword evidence="8" id="KW-1015">Disulfide bond</keyword>
<dbReference type="SUPFAM" id="SSF52833">
    <property type="entry name" value="Thioredoxin-like"/>
    <property type="match status" value="5"/>
</dbReference>
<name>A0ABM1BPT8_LIMPO</name>
<gene>
    <name evidence="15" type="primary">LOC106470326</name>
</gene>
<evidence type="ECO:0000256" key="2">
    <source>
        <dbReference type="ARBA" id="ARBA00004319"/>
    </source>
</evidence>
<dbReference type="InterPro" id="IPR005792">
    <property type="entry name" value="Prot_disulphide_isomerase"/>
</dbReference>
<dbReference type="RefSeq" id="XP_013786331.1">
    <property type="nucleotide sequence ID" value="XM_013930877.2"/>
</dbReference>
<dbReference type="PANTHER" id="PTHR18929:SF210">
    <property type="entry name" value="PROTEIN DISULFIDE-ISOMERASE A4"/>
    <property type="match status" value="1"/>
</dbReference>
<evidence type="ECO:0000256" key="6">
    <source>
        <dbReference type="ARBA" id="ARBA00022737"/>
    </source>
</evidence>
<evidence type="ECO:0000256" key="7">
    <source>
        <dbReference type="ARBA" id="ARBA00022824"/>
    </source>
</evidence>
<evidence type="ECO:0000256" key="1">
    <source>
        <dbReference type="ARBA" id="ARBA00001182"/>
    </source>
</evidence>
<dbReference type="Proteomes" id="UP000694941">
    <property type="component" value="Unplaced"/>
</dbReference>
<evidence type="ECO:0000256" key="12">
    <source>
        <dbReference type="RuleBase" id="RU361130"/>
    </source>
</evidence>
<dbReference type="InterPro" id="IPR017937">
    <property type="entry name" value="Thioredoxin_CS"/>
</dbReference>
<keyword evidence="9 12" id="KW-0413">Isomerase</keyword>
<evidence type="ECO:0000256" key="10">
    <source>
        <dbReference type="ARBA" id="ARBA00023284"/>
    </source>
</evidence>
<feature type="chain" id="PRO_5045002548" description="Protein disulfide-isomerase" evidence="12">
    <location>
        <begin position="26"/>
        <end position="637"/>
    </location>
</feature>